<evidence type="ECO:0000313" key="3">
    <source>
        <dbReference type="EMBL" id="VDD95043.1"/>
    </source>
</evidence>
<dbReference type="Gene3D" id="3.30.800.10">
    <property type="entry name" value="Phosphatidylinositol Phosphate Kinase II Beta"/>
    <property type="match status" value="1"/>
</dbReference>
<dbReference type="PROSITE" id="PS51455">
    <property type="entry name" value="PIPK"/>
    <property type="match status" value="1"/>
</dbReference>
<dbReference type="InterPro" id="IPR027483">
    <property type="entry name" value="PInositol-4-P-4/5-kinase_C_sf"/>
</dbReference>
<keyword evidence="1" id="KW-0067">ATP-binding</keyword>
<name>A0A0N4VHZ8_ENTVE</name>
<dbReference type="SUPFAM" id="SSF56104">
    <property type="entry name" value="SAICAR synthase-like"/>
    <property type="match status" value="1"/>
</dbReference>
<gene>
    <name evidence="3" type="ORF">EVEC_LOCUS9794</name>
</gene>
<dbReference type="WBParaSite" id="EVEC_0001044901-mRNA-1">
    <property type="protein sequence ID" value="EVEC_0001044901-mRNA-1"/>
    <property type="gene ID" value="EVEC_0001044901"/>
</dbReference>
<dbReference type="GO" id="GO:0005524">
    <property type="term" value="F:ATP binding"/>
    <property type="evidence" value="ECO:0007669"/>
    <property type="project" value="UniProtKB-UniRule"/>
</dbReference>
<dbReference type="PANTHER" id="PTHR23086:SF101">
    <property type="entry name" value="LP03320P-RELATED"/>
    <property type="match status" value="1"/>
</dbReference>
<evidence type="ECO:0000313" key="4">
    <source>
        <dbReference type="Proteomes" id="UP000274131"/>
    </source>
</evidence>
<dbReference type="STRING" id="51028.A0A0N4VHZ8"/>
<dbReference type="GO" id="GO:0005886">
    <property type="term" value="C:plasma membrane"/>
    <property type="evidence" value="ECO:0007669"/>
    <property type="project" value="TreeGrafter"/>
</dbReference>
<evidence type="ECO:0000313" key="5">
    <source>
        <dbReference type="WBParaSite" id="EVEC_0001044901-mRNA-1"/>
    </source>
</evidence>
<evidence type="ECO:0000256" key="1">
    <source>
        <dbReference type="PROSITE-ProRule" id="PRU00781"/>
    </source>
</evidence>
<dbReference type="GO" id="GO:0046854">
    <property type="term" value="P:phosphatidylinositol phosphate biosynthetic process"/>
    <property type="evidence" value="ECO:0007669"/>
    <property type="project" value="TreeGrafter"/>
</dbReference>
<accession>A0A0N4VHZ8</accession>
<proteinExistence type="predicted"/>
<keyword evidence="1" id="KW-0808">Transferase</keyword>
<protein>
    <submittedName>
        <fullName evidence="5">PIPK domain-containing protein</fullName>
    </submittedName>
</protein>
<dbReference type="AlphaFoldDB" id="A0A0N4VHZ8"/>
<dbReference type="CDD" id="cd17301">
    <property type="entry name" value="PIPKc_PIP5KI"/>
    <property type="match status" value="1"/>
</dbReference>
<dbReference type="GO" id="GO:0016308">
    <property type="term" value="F:1-phosphatidylinositol-4-phosphate 5-kinase activity"/>
    <property type="evidence" value="ECO:0007669"/>
    <property type="project" value="TreeGrafter"/>
</dbReference>
<keyword evidence="4" id="KW-1185">Reference proteome</keyword>
<dbReference type="OrthoDB" id="70770at2759"/>
<dbReference type="InterPro" id="IPR002498">
    <property type="entry name" value="PInositol-4-P-4/5-kinase_core"/>
</dbReference>
<keyword evidence="1" id="KW-0418">Kinase</keyword>
<dbReference type="EMBL" id="UXUI01010302">
    <property type="protein sequence ID" value="VDD95043.1"/>
    <property type="molecule type" value="Genomic_DNA"/>
</dbReference>
<dbReference type="Pfam" id="PF01504">
    <property type="entry name" value="PIP5K"/>
    <property type="match status" value="1"/>
</dbReference>
<dbReference type="Proteomes" id="UP000274131">
    <property type="component" value="Unassembled WGS sequence"/>
</dbReference>
<dbReference type="InterPro" id="IPR023610">
    <property type="entry name" value="PInositol-4/5-P-5/4-kinase"/>
</dbReference>
<feature type="domain" description="PIPK" evidence="2">
    <location>
        <begin position="1"/>
        <end position="348"/>
    </location>
</feature>
<sequence length="439" mass="50634">MGAVQMGIANAVGSLASVPVRDILITDFYMVETVSFPSNGSQVTPAHNFGDFRFQTFAPIAFRYFRKLFNIETADFLHSICFEPLQELSNPGASGSIFYVTSDERFIIKTVQHNEADFLQSLLPSYFMNLKQNPLTLLPKFFGFFCYQVSLGKNIRLIVMNNLLPQSVSMHEKYDLKGSTYKRYASRSEKAKACPTLKDLDFVKKYHEGFYLEADKYESLIKTLERDCLVLQSCKIMDYSLLVGVHRVESSDVNADDDCNEGACSSANELTKRRRSRFWDLDGVFPARNHKGQELVLFLGVIDILQKYRFFKKFEHTWKSILYKADTVSVHNPSFYADRFMRFMKEHVFHSCRTFLPHYSPNTSANTTLFLKAQKKKIERLFAPERKPYEIETGECFSTGETVIRISKEKVALSTQEIMPDEVDESSLENIEFDQVKFR</sequence>
<reference evidence="3 4" key="2">
    <citation type="submission" date="2018-10" db="EMBL/GenBank/DDBJ databases">
        <authorList>
            <consortium name="Pathogen Informatics"/>
        </authorList>
    </citation>
    <scope>NUCLEOTIDE SEQUENCE [LARGE SCALE GENOMIC DNA]</scope>
</reference>
<dbReference type="Gene3D" id="3.30.810.10">
    <property type="entry name" value="2-Layer Sandwich"/>
    <property type="match status" value="1"/>
</dbReference>
<dbReference type="SMART" id="SM00330">
    <property type="entry name" value="PIPKc"/>
    <property type="match status" value="1"/>
</dbReference>
<organism evidence="5">
    <name type="scientific">Enterobius vermicularis</name>
    <name type="common">Human pinworm</name>
    <dbReference type="NCBI Taxonomy" id="51028"/>
    <lineage>
        <taxon>Eukaryota</taxon>
        <taxon>Metazoa</taxon>
        <taxon>Ecdysozoa</taxon>
        <taxon>Nematoda</taxon>
        <taxon>Chromadorea</taxon>
        <taxon>Rhabditida</taxon>
        <taxon>Spirurina</taxon>
        <taxon>Oxyuridomorpha</taxon>
        <taxon>Oxyuroidea</taxon>
        <taxon>Oxyuridae</taxon>
        <taxon>Enterobius</taxon>
    </lineage>
</organism>
<dbReference type="PANTHER" id="PTHR23086">
    <property type="entry name" value="PHOSPHATIDYLINOSITOL-4-PHOSPHATE 5-KINASE"/>
    <property type="match status" value="1"/>
</dbReference>
<reference evidence="5" key="1">
    <citation type="submission" date="2017-02" db="UniProtKB">
        <authorList>
            <consortium name="WormBaseParasite"/>
        </authorList>
    </citation>
    <scope>IDENTIFICATION</scope>
</reference>
<dbReference type="InterPro" id="IPR027484">
    <property type="entry name" value="PInositol-4-P-5-kinase_N"/>
</dbReference>
<evidence type="ECO:0000259" key="2">
    <source>
        <dbReference type="PROSITE" id="PS51455"/>
    </source>
</evidence>
<keyword evidence="1" id="KW-0547">Nucleotide-binding</keyword>